<accession>A0A1I7E5X4</accession>
<protein>
    <submittedName>
        <fullName evidence="1">Uncharacterized protein</fullName>
    </submittedName>
</protein>
<gene>
    <name evidence="1" type="ORF">SAMN05192563_101443</name>
</gene>
<reference evidence="1 2" key="1">
    <citation type="submission" date="2016-10" db="EMBL/GenBank/DDBJ databases">
        <authorList>
            <person name="de Groot N.N."/>
        </authorList>
    </citation>
    <scope>NUCLEOTIDE SEQUENCE [LARGE SCALE GENOMIC DNA]</scope>
    <source>
        <strain evidence="1 2">LMG 27731</strain>
    </source>
</reference>
<proteinExistence type="predicted"/>
<organism evidence="1 2">
    <name type="scientific">Paraburkholderia aspalathi</name>
    <dbReference type="NCBI Taxonomy" id="1324617"/>
    <lineage>
        <taxon>Bacteria</taxon>
        <taxon>Pseudomonadati</taxon>
        <taxon>Pseudomonadota</taxon>
        <taxon>Betaproteobacteria</taxon>
        <taxon>Burkholderiales</taxon>
        <taxon>Burkholderiaceae</taxon>
        <taxon>Paraburkholderia</taxon>
    </lineage>
</organism>
<evidence type="ECO:0000313" key="1">
    <source>
        <dbReference type="EMBL" id="SFU19330.1"/>
    </source>
</evidence>
<dbReference type="EMBL" id="FPBH01000014">
    <property type="protein sequence ID" value="SFU19330.1"/>
    <property type="molecule type" value="Genomic_DNA"/>
</dbReference>
<name>A0A1I7E5X4_9BURK</name>
<evidence type="ECO:0000313" key="2">
    <source>
        <dbReference type="Proteomes" id="UP000198844"/>
    </source>
</evidence>
<dbReference type="Proteomes" id="UP000198844">
    <property type="component" value="Unassembled WGS sequence"/>
</dbReference>
<dbReference type="AlphaFoldDB" id="A0A1I7E5X4"/>
<sequence>MAVDRTVCSIAGMLSQPIPTSLEIYSSLELKKMDANIAALAMVLRIDLVGVPTAGTAPTL</sequence>